<keyword evidence="3" id="KW-1185">Reference proteome</keyword>
<accession>A0A6H5G2C4</accession>
<dbReference type="Proteomes" id="UP000479000">
    <property type="component" value="Unassembled WGS sequence"/>
</dbReference>
<dbReference type="EMBL" id="CADCXU010004120">
    <property type="protein sequence ID" value="CAA9995886.1"/>
    <property type="molecule type" value="Genomic_DNA"/>
</dbReference>
<feature type="non-terminal residue" evidence="2">
    <location>
        <position position="1"/>
    </location>
</feature>
<feature type="compositionally biased region" description="Polar residues" evidence="1">
    <location>
        <begin position="158"/>
        <end position="167"/>
    </location>
</feature>
<reference evidence="2 3" key="1">
    <citation type="submission" date="2020-02" db="EMBL/GenBank/DDBJ databases">
        <authorList>
            <person name="Ferguson B K."/>
        </authorList>
    </citation>
    <scope>NUCLEOTIDE SEQUENCE [LARGE SCALE GENOMIC DNA]</scope>
</reference>
<sequence length="225" mass="24783">MRNMHEKRNPFFPPEWRCLGCENDVVMVYNEKTTFFLVKNANEKGPFECGGALSNGAGGSTTSPVAVNVTVACKRLDQAVTMRPISLQQLFQVVLVAAVAESSERLLKIPRVYNALITSNEDLLPSKAYPAVAPVIHHVPPGTPFLPAHQIEYRQELPQQKVSQSPEVLQPAGPTPYADLPLEDASEGDIRNYEPINPNIPDVPPPPIPIRVGRARVSRTYDPQV</sequence>
<feature type="non-terminal residue" evidence="2">
    <location>
        <position position="225"/>
    </location>
</feature>
<dbReference type="AlphaFoldDB" id="A0A6H5G2C4"/>
<proteinExistence type="predicted"/>
<name>A0A6H5G2C4_9HEMI</name>
<evidence type="ECO:0000313" key="2">
    <source>
        <dbReference type="EMBL" id="CAA9995886.1"/>
    </source>
</evidence>
<feature type="region of interest" description="Disordered" evidence="1">
    <location>
        <begin position="158"/>
        <end position="225"/>
    </location>
</feature>
<evidence type="ECO:0000256" key="1">
    <source>
        <dbReference type="SAM" id="MobiDB-lite"/>
    </source>
</evidence>
<gene>
    <name evidence="2" type="ORF">NTEN_LOCUS2596</name>
</gene>
<organism evidence="2 3">
    <name type="scientific">Nesidiocoris tenuis</name>
    <dbReference type="NCBI Taxonomy" id="355587"/>
    <lineage>
        <taxon>Eukaryota</taxon>
        <taxon>Metazoa</taxon>
        <taxon>Ecdysozoa</taxon>
        <taxon>Arthropoda</taxon>
        <taxon>Hexapoda</taxon>
        <taxon>Insecta</taxon>
        <taxon>Pterygota</taxon>
        <taxon>Neoptera</taxon>
        <taxon>Paraneoptera</taxon>
        <taxon>Hemiptera</taxon>
        <taxon>Heteroptera</taxon>
        <taxon>Panheteroptera</taxon>
        <taxon>Cimicomorpha</taxon>
        <taxon>Miridae</taxon>
        <taxon>Dicyphina</taxon>
        <taxon>Nesidiocoris</taxon>
    </lineage>
</organism>
<dbReference type="OrthoDB" id="7443691at2759"/>
<protein>
    <submittedName>
        <fullName evidence="2">Uncharacterized protein</fullName>
    </submittedName>
</protein>
<evidence type="ECO:0000313" key="3">
    <source>
        <dbReference type="Proteomes" id="UP000479000"/>
    </source>
</evidence>